<keyword evidence="8" id="KW-1185">Reference proteome</keyword>
<evidence type="ECO:0000256" key="1">
    <source>
        <dbReference type="ARBA" id="ARBA00010641"/>
    </source>
</evidence>
<comment type="caution">
    <text evidence="7">The sequence shown here is derived from an EMBL/GenBank/DDBJ whole genome shotgun (WGS) entry which is preliminary data.</text>
</comment>
<dbReference type="Pfam" id="PF04542">
    <property type="entry name" value="Sigma70_r2"/>
    <property type="match status" value="1"/>
</dbReference>
<feature type="domain" description="RNA polymerase sigma factor 70 region 4 type 2" evidence="6">
    <location>
        <begin position="136"/>
        <end position="184"/>
    </location>
</feature>
<dbReference type="SUPFAM" id="SSF88659">
    <property type="entry name" value="Sigma3 and sigma4 domains of RNA polymerase sigma factors"/>
    <property type="match status" value="1"/>
</dbReference>
<dbReference type="InterPro" id="IPR036388">
    <property type="entry name" value="WH-like_DNA-bd_sf"/>
</dbReference>
<keyword evidence="4" id="KW-0804">Transcription</keyword>
<evidence type="ECO:0000256" key="2">
    <source>
        <dbReference type="ARBA" id="ARBA00023015"/>
    </source>
</evidence>
<dbReference type="InterPro" id="IPR013325">
    <property type="entry name" value="RNA_pol_sigma_r2"/>
</dbReference>
<keyword evidence="3" id="KW-0731">Sigma factor</keyword>
<dbReference type="Gene3D" id="1.10.10.10">
    <property type="entry name" value="Winged helix-like DNA-binding domain superfamily/Winged helix DNA-binding domain"/>
    <property type="match status" value="1"/>
</dbReference>
<evidence type="ECO:0000256" key="3">
    <source>
        <dbReference type="ARBA" id="ARBA00023082"/>
    </source>
</evidence>
<feature type="domain" description="RNA polymerase sigma-70 region 2" evidence="5">
    <location>
        <begin position="35"/>
        <end position="103"/>
    </location>
</feature>
<dbReference type="SUPFAM" id="SSF88946">
    <property type="entry name" value="Sigma2 domain of RNA polymerase sigma factors"/>
    <property type="match status" value="1"/>
</dbReference>
<sequence length="203" mass="24218">MNTGKAHKSGLRVVASHSSLWGRFLQGDRHAFAEIYEAHINDLFHYGMHFCQEKERVKDCLQDLFQDLWSSRTHLSPNVQHIRYYLLSSLRRRLLRALRKDRRYQHRESWEAFEFEYTLPQENQLIINETIEEQKRLLQKALSALTRRQREAIYLRFFQNLRYDEVADIMSMQVDSVYNTISKAIGLLKKQLPLPLLLLLLGK</sequence>
<dbReference type="InterPro" id="IPR039425">
    <property type="entry name" value="RNA_pol_sigma-70-like"/>
</dbReference>
<dbReference type="Gene3D" id="1.10.1740.10">
    <property type="match status" value="1"/>
</dbReference>
<evidence type="ECO:0000259" key="6">
    <source>
        <dbReference type="Pfam" id="PF08281"/>
    </source>
</evidence>
<proteinExistence type="inferred from homology"/>
<dbReference type="AlphaFoldDB" id="A0A561P9V5"/>
<dbReference type="PANTHER" id="PTHR43133">
    <property type="entry name" value="RNA POLYMERASE ECF-TYPE SIGMA FACTO"/>
    <property type="match status" value="1"/>
</dbReference>
<evidence type="ECO:0000313" key="7">
    <source>
        <dbReference type="EMBL" id="TWF34911.1"/>
    </source>
</evidence>
<dbReference type="GO" id="GO:0003677">
    <property type="term" value="F:DNA binding"/>
    <property type="evidence" value="ECO:0007669"/>
    <property type="project" value="InterPro"/>
</dbReference>
<gene>
    <name evidence="7" type="ORF">FHW36_110110</name>
</gene>
<dbReference type="CDD" id="cd06171">
    <property type="entry name" value="Sigma70_r4"/>
    <property type="match status" value="1"/>
</dbReference>
<evidence type="ECO:0000259" key="5">
    <source>
        <dbReference type="Pfam" id="PF04542"/>
    </source>
</evidence>
<dbReference type="InterPro" id="IPR014284">
    <property type="entry name" value="RNA_pol_sigma-70_dom"/>
</dbReference>
<accession>A0A561P9V5</accession>
<comment type="similarity">
    <text evidence="1">Belongs to the sigma-70 factor family. ECF subfamily.</text>
</comment>
<dbReference type="InterPro" id="IPR013324">
    <property type="entry name" value="RNA_pol_sigma_r3/r4-like"/>
</dbReference>
<keyword evidence="2" id="KW-0805">Transcription regulation</keyword>
<dbReference type="OrthoDB" id="9150024at2"/>
<dbReference type="GO" id="GO:0006352">
    <property type="term" value="P:DNA-templated transcription initiation"/>
    <property type="evidence" value="ECO:0007669"/>
    <property type="project" value="InterPro"/>
</dbReference>
<organism evidence="7 8">
    <name type="scientific">Chitinophaga polysaccharea</name>
    <dbReference type="NCBI Taxonomy" id="1293035"/>
    <lineage>
        <taxon>Bacteria</taxon>
        <taxon>Pseudomonadati</taxon>
        <taxon>Bacteroidota</taxon>
        <taxon>Chitinophagia</taxon>
        <taxon>Chitinophagales</taxon>
        <taxon>Chitinophagaceae</taxon>
        <taxon>Chitinophaga</taxon>
    </lineage>
</organism>
<reference evidence="7 8" key="1">
    <citation type="submission" date="2019-06" db="EMBL/GenBank/DDBJ databases">
        <title>Sorghum-associated microbial communities from plants grown in Nebraska, USA.</title>
        <authorList>
            <person name="Schachtman D."/>
        </authorList>
    </citation>
    <scope>NUCLEOTIDE SEQUENCE [LARGE SCALE GENOMIC DNA]</scope>
    <source>
        <strain evidence="7 8">1209</strain>
    </source>
</reference>
<dbReference type="InterPro" id="IPR013249">
    <property type="entry name" value="RNA_pol_sigma70_r4_t2"/>
</dbReference>
<protein>
    <submittedName>
        <fullName evidence="7">RNA polymerase sigma factor (Sigma-70 family)</fullName>
    </submittedName>
</protein>
<evidence type="ECO:0000313" key="8">
    <source>
        <dbReference type="Proteomes" id="UP000320811"/>
    </source>
</evidence>
<dbReference type="EMBL" id="VIWO01000010">
    <property type="protein sequence ID" value="TWF34911.1"/>
    <property type="molecule type" value="Genomic_DNA"/>
</dbReference>
<dbReference type="Pfam" id="PF08281">
    <property type="entry name" value="Sigma70_r4_2"/>
    <property type="match status" value="1"/>
</dbReference>
<dbReference type="PANTHER" id="PTHR43133:SF46">
    <property type="entry name" value="RNA POLYMERASE SIGMA-70 FACTOR ECF SUBFAMILY"/>
    <property type="match status" value="1"/>
</dbReference>
<evidence type="ECO:0000256" key="4">
    <source>
        <dbReference type="ARBA" id="ARBA00023163"/>
    </source>
</evidence>
<name>A0A561P9V5_9BACT</name>
<dbReference type="RefSeq" id="WP_145673628.1">
    <property type="nucleotide sequence ID" value="NZ_VIWO01000010.1"/>
</dbReference>
<dbReference type="InterPro" id="IPR007627">
    <property type="entry name" value="RNA_pol_sigma70_r2"/>
</dbReference>
<dbReference type="Proteomes" id="UP000320811">
    <property type="component" value="Unassembled WGS sequence"/>
</dbReference>
<dbReference type="GO" id="GO:0016987">
    <property type="term" value="F:sigma factor activity"/>
    <property type="evidence" value="ECO:0007669"/>
    <property type="project" value="UniProtKB-KW"/>
</dbReference>
<dbReference type="NCBIfam" id="TIGR02937">
    <property type="entry name" value="sigma70-ECF"/>
    <property type="match status" value="1"/>
</dbReference>